<feature type="compositionally biased region" description="Low complexity" evidence="1">
    <location>
        <begin position="591"/>
        <end position="605"/>
    </location>
</feature>
<dbReference type="Proteomes" id="UP000815677">
    <property type="component" value="Unassembled WGS sequence"/>
</dbReference>
<reference evidence="2" key="1">
    <citation type="submission" date="2014-09" db="EMBL/GenBank/DDBJ databases">
        <title>Genome sequence of the luminous mushroom Mycena chlorophos for searching fungal bioluminescence genes.</title>
        <authorList>
            <person name="Tanaka Y."/>
            <person name="Kasuga D."/>
            <person name="Oba Y."/>
            <person name="Hase S."/>
            <person name="Sato K."/>
            <person name="Oba Y."/>
            <person name="Sakakibara Y."/>
        </authorList>
    </citation>
    <scope>NUCLEOTIDE SEQUENCE</scope>
</reference>
<accession>A0ABQ0KUA0</accession>
<evidence type="ECO:0000256" key="1">
    <source>
        <dbReference type="SAM" id="MobiDB-lite"/>
    </source>
</evidence>
<evidence type="ECO:0000313" key="3">
    <source>
        <dbReference type="Proteomes" id="UP000815677"/>
    </source>
</evidence>
<feature type="region of interest" description="Disordered" evidence="1">
    <location>
        <begin position="311"/>
        <end position="380"/>
    </location>
</feature>
<proteinExistence type="predicted"/>
<sequence>MGRAAVLSAAKLDPLGLRQLFPRPTRRARQYRRRPCPRIHTVPHTRLVLSLSRRGEAPCIYTFDASLFTSARHFSSSQTHTSPNLTLVQNASALTDYSKLAAKISKSLEAGGTTAVEGYTGFLVNGCVGQPRTSNLYLAAVLLRNYLQNHTAVGPTTESISRAADALAQEQSYNTHAKAKLSDNLLAAGPLVAALAFTPAALLLDTTLYRTDFRPGMLLLEVGPPLCLSHSTDVSQGHFLAVQRFHGEYHERPSHILEARTVRQLFLAAIGQVHVGDIVGNLSSQGLAPILDSIPKDDISHQIFGEYLRQKKERERQPSNPNAVQQATHRALSVTPRMARFPSIPPQTPIPFDITQLIPLPPTTIPPPVRQPPTNDEDDNDAMIVDEDLVTEQLQPPPSPLQTSLKSPEAHMDTEDTALPDKSSPHPLPARTPPPSPARSLDKDQSPQPQREQSPERRSPSVTHLSDIDQQQSPPPSPARSPQPNKDSNENTPPPSPQQLPEGNLSDKNTPSPPAEDDAPPSPMSSLSDSDTEAEEPQPKPQTNSSAVKRKRSAASKSSARKKSKPAASKAKATQTKPVVQRVALIKPTNASSKTPSAKTASQKTQAQPRLSSAFVQDAVQRTVYITKRHNARWPRPMQVNGEIAGLARLSPPAGQLVNLHIEVHHVFISSDGGSTSTKSHVWPSYSADGATTPVHHVVYQQMADSQPRSNGQPLIALPSVSDTTLDVAVDRSIFCLASDDQLRRLPVEHLHGLSSKRVLLVDVAEPKHGSIAADEVPAAALDALHPMNAPIAVHDARFPLAAPSQVNAIADTRQLASRENRTEPFPLTAVVSIGERTILAGHRWQQSIPVCADLLATDLDLLAHDASPASVVPYPAALTRELIISMAHGVTPLSVRSLSTVLAPITGQTLLIVAVPIHPEAAGSSLYLSDLGPESPMTDTWKYESVVLAPGLSAIIPPLTPFCSLTLEDSLMIRYSHLCHSSIERSVSAELDRAAANSPSSMEAPWLLLRAFIAQAEMLRQISPRMLPHYAPDLTQSSELRRFLLLQSYAILWPALYTTSTPTPAPNLLGHPLALSNEYMEDYNSALASSFRLCREIVNFYNVLARSFDPFLASPFEAMVEQSILHLASVLMAQRRRMNDANSHVLQQRIACCLAHYDQSRPYLIGTIAPRPSLLESTFLRRADKSEEGEYSLLSQDWSITFHN</sequence>
<feature type="compositionally biased region" description="Basic residues" evidence="1">
    <location>
        <begin position="548"/>
        <end position="565"/>
    </location>
</feature>
<gene>
    <name evidence="2" type="ORF">MCHLO_00091</name>
</gene>
<protein>
    <submittedName>
        <fullName evidence="2">Uncharacterized protein</fullName>
    </submittedName>
</protein>
<feature type="compositionally biased region" description="Polar residues" evidence="1">
    <location>
        <begin position="318"/>
        <end position="328"/>
    </location>
</feature>
<feature type="compositionally biased region" description="Pro residues" evidence="1">
    <location>
        <begin position="359"/>
        <end position="371"/>
    </location>
</feature>
<feature type="region of interest" description="Disordered" evidence="1">
    <location>
        <begin position="392"/>
        <end position="613"/>
    </location>
</feature>
<feature type="compositionally biased region" description="Pro residues" evidence="1">
    <location>
        <begin position="426"/>
        <end position="437"/>
    </location>
</feature>
<organism evidence="2 3">
    <name type="scientific">Mycena chlorophos</name>
    <name type="common">Agaric fungus</name>
    <name type="synonym">Agaricus chlorophos</name>
    <dbReference type="NCBI Taxonomy" id="658473"/>
    <lineage>
        <taxon>Eukaryota</taxon>
        <taxon>Fungi</taxon>
        <taxon>Dikarya</taxon>
        <taxon>Basidiomycota</taxon>
        <taxon>Agaricomycotina</taxon>
        <taxon>Agaricomycetes</taxon>
        <taxon>Agaricomycetidae</taxon>
        <taxon>Agaricales</taxon>
        <taxon>Marasmiineae</taxon>
        <taxon>Mycenaceae</taxon>
        <taxon>Mycena</taxon>
    </lineage>
</organism>
<evidence type="ECO:0000313" key="2">
    <source>
        <dbReference type="EMBL" id="GAT42376.1"/>
    </source>
</evidence>
<keyword evidence="3" id="KW-1185">Reference proteome</keyword>
<name>A0ABQ0KUA0_MYCCL</name>
<dbReference type="EMBL" id="DF837839">
    <property type="protein sequence ID" value="GAT42376.1"/>
    <property type="molecule type" value="Genomic_DNA"/>
</dbReference>